<dbReference type="EMBL" id="CP011412">
    <property type="protein sequence ID" value="AKH21222.1"/>
    <property type="molecule type" value="Genomic_DNA"/>
</dbReference>
<feature type="domain" description="Zinc finger DksA/TraR C4-type" evidence="5">
    <location>
        <begin position="82"/>
        <end position="115"/>
    </location>
</feature>
<evidence type="ECO:0000313" key="6">
    <source>
        <dbReference type="EMBL" id="AKH21222.1"/>
    </source>
</evidence>
<dbReference type="SUPFAM" id="SSF57716">
    <property type="entry name" value="Glucocorticoid receptor-like (DNA-binding domain)"/>
    <property type="match status" value="1"/>
</dbReference>
<keyword evidence="7" id="KW-1185">Reference proteome</keyword>
<dbReference type="PANTHER" id="PTHR33823:SF4">
    <property type="entry name" value="GENERAL STRESS PROTEIN 16O"/>
    <property type="match status" value="1"/>
</dbReference>
<proteinExistence type="predicted"/>
<protein>
    <submittedName>
        <fullName evidence="6">Molecular chaperone DnaK</fullName>
    </submittedName>
</protein>
<keyword evidence="2" id="KW-0863">Zinc-finger</keyword>
<feature type="zinc finger region" description="dksA C4-type" evidence="4">
    <location>
        <begin position="85"/>
        <end position="109"/>
    </location>
</feature>
<dbReference type="KEGG" id="seds:AAY24_13575"/>
<dbReference type="RefSeq" id="WP_046860151.1">
    <property type="nucleotide sequence ID" value="NZ_CP011412.1"/>
</dbReference>
<sequence length="118" mass="13266">MPAPDVAHFRQLLLERQAELLTVADTAEAAAGTVELDQTRVGRLSRMDALQQQAMSQENQRRRAGELKRIVQALRRINDDEYGYCVECGEDIAQNRLEIDPAALLCIRCASEREKAPD</sequence>
<dbReference type="Gene3D" id="1.20.120.910">
    <property type="entry name" value="DksA, coiled-coil domain"/>
    <property type="match status" value="1"/>
</dbReference>
<gene>
    <name evidence="6" type="ORF">AAY24_13575</name>
</gene>
<dbReference type="InterPro" id="IPR000962">
    <property type="entry name" value="Znf_DskA_TraR"/>
</dbReference>
<dbReference type="GO" id="GO:0008270">
    <property type="term" value="F:zinc ion binding"/>
    <property type="evidence" value="ECO:0007669"/>
    <property type="project" value="UniProtKB-KW"/>
</dbReference>
<dbReference type="Pfam" id="PF01258">
    <property type="entry name" value="zf-dskA_traR"/>
    <property type="match status" value="1"/>
</dbReference>
<accession>A0A0F7JZZ6</accession>
<evidence type="ECO:0000256" key="2">
    <source>
        <dbReference type="ARBA" id="ARBA00022771"/>
    </source>
</evidence>
<evidence type="ECO:0000259" key="5">
    <source>
        <dbReference type="Pfam" id="PF01258"/>
    </source>
</evidence>
<name>A0A0F7JZZ6_9GAMM</name>
<keyword evidence="3" id="KW-0862">Zinc</keyword>
<evidence type="ECO:0000256" key="1">
    <source>
        <dbReference type="ARBA" id="ARBA00022723"/>
    </source>
</evidence>
<dbReference type="OrthoDB" id="6064855at2"/>
<organism evidence="6 7">
    <name type="scientific">Sedimenticola thiotaurini</name>
    <dbReference type="NCBI Taxonomy" id="1543721"/>
    <lineage>
        <taxon>Bacteria</taxon>
        <taxon>Pseudomonadati</taxon>
        <taxon>Pseudomonadota</taxon>
        <taxon>Gammaproteobacteria</taxon>
        <taxon>Chromatiales</taxon>
        <taxon>Sedimenticolaceae</taxon>
        <taxon>Sedimenticola</taxon>
    </lineage>
</organism>
<dbReference type="Proteomes" id="UP000034410">
    <property type="component" value="Chromosome"/>
</dbReference>
<dbReference type="PATRIC" id="fig|1543721.4.peg.2812"/>
<evidence type="ECO:0000313" key="7">
    <source>
        <dbReference type="Proteomes" id="UP000034410"/>
    </source>
</evidence>
<dbReference type="AlphaFoldDB" id="A0A0F7JZZ6"/>
<reference evidence="6 7" key="1">
    <citation type="journal article" date="2015" name="Genome Announc.">
        <title>Complete Genome Sequence of Sedimenticola thiotaurini Strain SIP-G1, a Polyphosphate- and Polyhydroxyalkanoate-Accumulating Sulfur-Oxidizing Gammaproteobacterium Isolated from Salt Marsh Sediments.</title>
        <authorList>
            <person name="Flood B.E."/>
            <person name="Jones D.S."/>
            <person name="Bailey J.V."/>
        </authorList>
    </citation>
    <scope>NUCLEOTIDE SEQUENCE [LARGE SCALE GENOMIC DNA]</scope>
    <source>
        <strain evidence="6 7">SIP-G1</strain>
    </source>
</reference>
<keyword evidence="1" id="KW-0479">Metal-binding</keyword>
<dbReference type="PROSITE" id="PS51128">
    <property type="entry name" value="ZF_DKSA_2"/>
    <property type="match status" value="1"/>
</dbReference>
<evidence type="ECO:0000256" key="4">
    <source>
        <dbReference type="PROSITE-ProRule" id="PRU00510"/>
    </source>
</evidence>
<dbReference type="PANTHER" id="PTHR33823">
    <property type="entry name" value="RNA POLYMERASE-BINDING TRANSCRIPTION FACTOR DKSA-RELATED"/>
    <property type="match status" value="1"/>
</dbReference>
<evidence type="ECO:0000256" key="3">
    <source>
        <dbReference type="ARBA" id="ARBA00022833"/>
    </source>
</evidence>